<evidence type="ECO:0000256" key="13">
    <source>
        <dbReference type="ARBA" id="ARBA00049478"/>
    </source>
</evidence>
<evidence type="ECO:0000256" key="14">
    <source>
        <dbReference type="PROSITE-ProRule" id="PRU01026"/>
    </source>
</evidence>
<dbReference type="GO" id="GO:0003723">
    <property type="term" value="F:RNA binding"/>
    <property type="evidence" value="ECO:0007669"/>
    <property type="project" value="UniProtKB-UniRule"/>
</dbReference>
<comment type="function">
    <text evidence="12">Mitochondrial transcription factor that confers selective promoter recognition on the core subunit of the yeast mitochondrial RNA polymerase. Interacts with DNA in a non-specific manner.</text>
</comment>
<feature type="domain" description="Ribosomal RNA adenine methylase transferase N-terminal" evidence="16">
    <location>
        <begin position="36"/>
        <end position="227"/>
    </location>
</feature>
<evidence type="ECO:0000256" key="1">
    <source>
        <dbReference type="ARBA" id="ARBA00002977"/>
    </source>
</evidence>
<proteinExistence type="inferred from homology"/>
<dbReference type="Gene3D" id="1.10.8.100">
    <property type="entry name" value="Ribosomal RNA adenine dimethylase-like, domain 2"/>
    <property type="match status" value="1"/>
</dbReference>
<keyword evidence="9" id="KW-0805">Transcription regulation</keyword>
<keyword evidence="6 14" id="KW-0949">S-adenosyl-L-methionine</keyword>
<evidence type="ECO:0000256" key="7">
    <source>
        <dbReference type="ARBA" id="ARBA00022884"/>
    </source>
</evidence>
<feature type="binding site" evidence="14">
    <location>
        <position position="31"/>
    </location>
    <ligand>
        <name>S-adenosyl-L-methionine</name>
        <dbReference type="ChEBI" id="CHEBI:59789"/>
    </ligand>
</feature>
<keyword evidence="7 14" id="KW-0694">RNA-binding</keyword>
<dbReference type="PANTHER" id="PTHR11727">
    <property type="entry name" value="DIMETHYLADENOSINE TRANSFERASE"/>
    <property type="match status" value="1"/>
</dbReference>
<dbReference type="GO" id="GO:0052909">
    <property type="term" value="F:18S rRNA (adenine(1779)-N(6)/adenine(1780)-N(6))-dimethyltransferase activity"/>
    <property type="evidence" value="ECO:0007669"/>
    <property type="project" value="UniProtKB-EC"/>
</dbReference>
<keyword evidence="4 14" id="KW-0489">Methyltransferase</keyword>
<evidence type="ECO:0000256" key="5">
    <source>
        <dbReference type="ARBA" id="ARBA00022679"/>
    </source>
</evidence>
<evidence type="ECO:0000256" key="6">
    <source>
        <dbReference type="ARBA" id="ARBA00022691"/>
    </source>
</evidence>
<gene>
    <name evidence="17" type="ORF">INT45_007318</name>
</gene>
<comment type="caution">
    <text evidence="14">Lacks conserved residue(s) required for the propagation of feature annotation.</text>
</comment>
<dbReference type="InterPro" id="IPR029063">
    <property type="entry name" value="SAM-dependent_MTases_sf"/>
</dbReference>
<evidence type="ECO:0000313" key="17">
    <source>
        <dbReference type="EMBL" id="KAG2220074.1"/>
    </source>
</evidence>
<protein>
    <recommendedName>
        <fullName evidence="15">rRNA adenine N(6)-methyltransferase</fullName>
        <ecNumber evidence="15">2.1.1.-</ecNumber>
    </recommendedName>
</protein>
<evidence type="ECO:0000256" key="3">
    <source>
        <dbReference type="ARBA" id="ARBA00022552"/>
    </source>
</evidence>
<keyword evidence="10" id="KW-0496">Mitochondrion</keyword>
<dbReference type="GO" id="GO:0034246">
    <property type="term" value="F:mitochondrial transcription factor activity"/>
    <property type="evidence" value="ECO:0007669"/>
    <property type="project" value="TreeGrafter"/>
</dbReference>
<dbReference type="InterPro" id="IPR001737">
    <property type="entry name" value="KsgA/Erm"/>
</dbReference>
<dbReference type="Pfam" id="PF00398">
    <property type="entry name" value="RrnaAD"/>
    <property type="match status" value="1"/>
</dbReference>
<dbReference type="PROSITE" id="PS01131">
    <property type="entry name" value="RRNA_A_DIMETH"/>
    <property type="match status" value="1"/>
</dbReference>
<evidence type="ECO:0000256" key="12">
    <source>
        <dbReference type="ARBA" id="ARBA00024915"/>
    </source>
</evidence>
<evidence type="ECO:0000256" key="4">
    <source>
        <dbReference type="ARBA" id="ARBA00022603"/>
    </source>
</evidence>
<keyword evidence="3 15" id="KW-0698">rRNA processing</keyword>
<dbReference type="SMART" id="SM00650">
    <property type="entry name" value="rADc"/>
    <property type="match status" value="1"/>
</dbReference>
<evidence type="ECO:0000256" key="11">
    <source>
        <dbReference type="ARBA" id="ARBA00023163"/>
    </source>
</evidence>
<dbReference type="OrthoDB" id="16079at2759"/>
<dbReference type="AlphaFoldDB" id="A0A8H7VMI8"/>
<keyword evidence="8" id="KW-0809">Transit peptide</keyword>
<organism evidence="17 18">
    <name type="scientific">Circinella minor</name>
    <dbReference type="NCBI Taxonomy" id="1195481"/>
    <lineage>
        <taxon>Eukaryota</taxon>
        <taxon>Fungi</taxon>
        <taxon>Fungi incertae sedis</taxon>
        <taxon>Mucoromycota</taxon>
        <taxon>Mucoromycotina</taxon>
        <taxon>Mucoromycetes</taxon>
        <taxon>Mucorales</taxon>
        <taxon>Lichtheimiaceae</taxon>
        <taxon>Circinella</taxon>
    </lineage>
</organism>
<evidence type="ECO:0000256" key="2">
    <source>
        <dbReference type="ARBA" id="ARBA00004173"/>
    </source>
</evidence>
<dbReference type="GO" id="GO:0006391">
    <property type="term" value="P:transcription initiation at mitochondrial promoter"/>
    <property type="evidence" value="ECO:0007669"/>
    <property type="project" value="TreeGrafter"/>
</dbReference>
<dbReference type="GO" id="GO:0005759">
    <property type="term" value="C:mitochondrial matrix"/>
    <property type="evidence" value="ECO:0007669"/>
    <property type="project" value="TreeGrafter"/>
</dbReference>
<dbReference type="Gene3D" id="3.40.50.150">
    <property type="entry name" value="Vaccinia Virus protein VP39"/>
    <property type="match status" value="1"/>
</dbReference>
<dbReference type="NCBIfam" id="TIGR00755">
    <property type="entry name" value="ksgA"/>
    <property type="match status" value="1"/>
</dbReference>
<dbReference type="Proteomes" id="UP000646827">
    <property type="component" value="Unassembled WGS sequence"/>
</dbReference>
<dbReference type="InterPro" id="IPR020598">
    <property type="entry name" value="rRNA_Ade_methylase_Trfase_N"/>
</dbReference>
<evidence type="ECO:0000259" key="16">
    <source>
        <dbReference type="SMART" id="SM00650"/>
    </source>
</evidence>
<comment type="function">
    <text evidence="1">Specifically dimethylates two adjacent adenosines in the loop of a conserved hairpin near the 3'-end of 18S rRNA in the 40S particle.</text>
</comment>
<dbReference type="HAMAP" id="MF_00607">
    <property type="entry name" value="16SrRNA_methyltr_A"/>
    <property type="match status" value="1"/>
</dbReference>
<evidence type="ECO:0000313" key="18">
    <source>
        <dbReference type="Proteomes" id="UP000646827"/>
    </source>
</evidence>
<dbReference type="InterPro" id="IPR023165">
    <property type="entry name" value="rRNA_Ade_diMease-like_C"/>
</dbReference>
<accession>A0A8H7VMI8</accession>
<dbReference type="InterPro" id="IPR020596">
    <property type="entry name" value="rRNA_Ade_Mease_Trfase_CS"/>
</dbReference>
<feature type="binding site" evidence="14">
    <location>
        <position position="57"/>
    </location>
    <ligand>
        <name>S-adenosyl-L-methionine</name>
        <dbReference type="ChEBI" id="CHEBI:59789"/>
    </ligand>
</feature>
<feature type="binding site" evidence="14">
    <location>
        <position position="79"/>
    </location>
    <ligand>
        <name>S-adenosyl-L-methionine</name>
        <dbReference type="ChEBI" id="CHEBI:59789"/>
    </ligand>
</feature>
<comment type="subcellular location">
    <subcellularLocation>
        <location evidence="2">Mitochondrion</location>
    </subcellularLocation>
</comment>
<comment type="catalytic activity">
    <reaction evidence="13">
        <text>adenosine(1779)/adenosine(1780) in 18S rRNA + 4 S-adenosyl-L-methionine = N(6)-dimethyladenosine(1779)/N(6)-dimethyladenosine(1780) in 18S rRNA + 4 S-adenosyl-L-homocysteine + 4 H(+)</text>
        <dbReference type="Rhea" id="RHEA:42780"/>
        <dbReference type="Rhea" id="RHEA-COMP:10234"/>
        <dbReference type="Rhea" id="RHEA-COMP:10236"/>
        <dbReference type="ChEBI" id="CHEBI:15378"/>
        <dbReference type="ChEBI" id="CHEBI:57856"/>
        <dbReference type="ChEBI" id="CHEBI:59789"/>
        <dbReference type="ChEBI" id="CHEBI:74411"/>
        <dbReference type="ChEBI" id="CHEBI:74493"/>
        <dbReference type="EC" id="2.1.1.183"/>
    </reaction>
</comment>
<comment type="caution">
    <text evidence="17">The sequence shown here is derived from an EMBL/GenBank/DDBJ whole genome shotgun (WGS) entry which is preliminary data.</text>
</comment>
<keyword evidence="5 14" id="KW-0808">Transferase</keyword>
<dbReference type="EC" id="2.1.1.-" evidence="15"/>
<dbReference type="InterPro" id="IPR011530">
    <property type="entry name" value="rRNA_adenine_dimethylase"/>
</dbReference>
<evidence type="ECO:0000256" key="15">
    <source>
        <dbReference type="RuleBase" id="RU362106"/>
    </source>
</evidence>
<dbReference type="PANTHER" id="PTHR11727:SF17">
    <property type="entry name" value="DIMETHYLADENOSINE TRANSFERASE 1, MITOCHONDRIAL"/>
    <property type="match status" value="1"/>
</dbReference>
<name>A0A8H7VMI8_9FUNG</name>
<keyword evidence="11" id="KW-0804">Transcription</keyword>
<dbReference type="SUPFAM" id="SSF53335">
    <property type="entry name" value="S-adenosyl-L-methionine-dependent methyltransferases"/>
    <property type="match status" value="1"/>
</dbReference>
<dbReference type="CDD" id="cd02440">
    <property type="entry name" value="AdoMet_MTases"/>
    <property type="match status" value="1"/>
</dbReference>
<sequence length="310" mass="34957">MITTLPRLPSVREIVKLYGLSAKSQLSQNFILDKNITDKIVRSAQLSNQTPLVIEIGPGPGLLTRSILDSGAQHVVAIEKDDRFIPTLTQLSEATQGRFRIVQGNALQVEYQDILGSTFLKKEQNEEPMHIMGNLPFNVASPLLMQWLHQSAGQQGLFGLGDVWMTLMFQKEVGERLSAKPSTEQRGRLSIMAQSLCQVNTVYTVPSTVFVPRPKVDASVVQLKPRDDVLVLKRDSYKTLEDIVRYYFTKRRKTVGHSTKRLAKQIPEVKTILDELETMIDFKARPEDISTDVFCSIANLLHEKNIIIQL</sequence>
<evidence type="ECO:0000256" key="10">
    <source>
        <dbReference type="ARBA" id="ARBA00023128"/>
    </source>
</evidence>
<dbReference type="PROSITE" id="PS51689">
    <property type="entry name" value="SAM_RNA_A_N6_MT"/>
    <property type="match status" value="1"/>
</dbReference>
<comment type="similarity">
    <text evidence="14 15">Belongs to the class I-like SAM-binding methyltransferase superfamily. rRNA adenine N(6)-methyltransferase family.</text>
</comment>
<reference evidence="17 18" key="1">
    <citation type="submission" date="2020-12" db="EMBL/GenBank/DDBJ databases">
        <title>Metabolic potential, ecology and presence of endohyphal bacteria is reflected in genomic diversity of Mucoromycotina.</title>
        <authorList>
            <person name="Muszewska A."/>
            <person name="Okrasinska A."/>
            <person name="Steczkiewicz K."/>
            <person name="Drgas O."/>
            <person name="Orlowska M."/>
            <person name="Perlinska-Lenart U."/>
            <person name="Aleksandrzak-Piekarczyk T."/>
            <person name="Szatraj K."/>
            <person name="Zielenkiewicz U."/>
            <person name="Pilsyk S."/>
            <person name="Malc E."/>
            <person name="Mieczkowski P."/>
            <person name="Kruszewska J.S."/>
            <person name="Biernat P."/>
            <person name="Pawlowska J."/>
        </authorList>
    </citation>
    <scope>NUCLEOTIDE SEQUENCE [LARGE SCALE GENOMIC DNA]</scope>
    <source>
        <strain evidence="17 18">CBS 142.35</strain>
    </source>
</reference>
<dbReference type="EMBL" id="JAEPRB010000153">
    <property type="protein sequence ID" value="KAG2220074.1"/>
    <property type="molecule type" value="Genomic_DNA"/>
</dbReference>
<feature type="binding site" evidence="14">
    <location>
        <position position="29"/>
    </location>
    <ligand>
        <name>S-adenosyl-L-methionine</name>
        <dbReference type="ChEBI" id="CHEBI:59789"/>
    </ligand>
</feature>
<keyword evidence="18" id="KW-1185">Reference proteome</keyword>
<dbReference type="FunFam" id="3.40.50.150:FF:000109">
    <property type="entry name" value="rRNA adenine N(6)-methyltransferase"/>
    <property type="match status" value="1"/>
</dbReference>
<feature type="binding site" evidence="14">
    <location>
        <position position="134"/>
    </location>
    <ligand>
        <name>S-adenosyl-L-methionine</name>
        <dbReference type="ChEBI" id="CHEBI:59789"/>
    </ligand>
</feature>
<evidence type="ECO:0000256" key="8">
    <source>
        <dbReference type="ARBA" id="ARBA00022946"/>
    </source>
</evidence>
<evidence type="ECO:0000256" key="9">
    <source>
        <dbReference type="ARBA" id="ARBA00023015"/>
    </source>
</evidence>